<dbReference type="InterPro" id="IPR032465">
    <property type="entry name" value="ACMSD"/>
</dbReference>
<evidence type="ECO:0000313" key="3">
    <source>
        <dbReference type="EMBL" id="MEJ2862180.1"/>
    </source>
</evidence>
<dbReference type="SUPFAM" id="SSF51556">
    <property type="entry name" value="Metallo-dependent hydrolases"/>
    <property type="match status" value="1"/>
</dbReference>
<dbReference type="InterPro" id="IPR006680">
    <property type="entry name" value="Amidohydro-rel"/>
</dbReference>
<evidence type="ECO:0000256" key="1">
    <source>
        <dbReference type="ARBA" id="ARBA00023239"/>
    </source>
</evidence>
<name>A0ABU8M499_9PSEU</name>
<comment type="caution">
    <text evidence="3">The sequence shown here is derived from an EMBL/GenBank/DDBJ whole genome shotgun (WGS) entry which is preliminary data.</text>
</comment>
<keyword evidence="1" id="KW-0456">Lyase</keyword>
<dbReference type="RefSeq" id="WP_337703552.1">
    <property type="nucleotide sequence ID" value="NZ_JBBEGM010000004.1"/>
</dbReference>
<dbReference type="Pfam" id="PF04909">
    <property type="entry name" value="Amidohydro_2"/>
    <property type="match status" value="1"/>
</dbReference>
<evidence type="ECO:0000259" key="2">
    <source>
        <dbReference type="Pfam" id="PF04909"/>
    </source>
</evidence>
<dbReference type="EMBL" id="JBBEGM010000004">
    <property type="protein sequence ID" value="MEJ2862180.1"/>
    <property type="molecule type" value="Genomic_DNA"/>
</dbReference>
<dbReference type="PANTHER" id="PTHR21240">
    <property type="entry name" value="2-AMINO-3-CARBOXYLMUCONATE-6-SEMIALDEHYDE DECARBOXYLASE"/>
    <property type="match status" value="1"/>
</dbReference>
<organism evidence="3 4">
    <name type="scientific">Actinomycetospora flava</name>
    <dbReference type="NCBI Taxonomy" id="3129232"/>
    <lineage>
        <taxon>Bacteria</taxon>
        <taxon>Bacillati</taxon>
        <taxon>Actinomycetota</taxon>
        <taxon>Actinomycetes</taxon>
        <taxon>Pseudonocardiales</taxon>
        <taxon>Pseudonocardiaceae</taxon>
        <taxon>Actinomycetospora</taxon>
    </lineage>
</organism>
<dbReference type="InterPro" id="IPR032466">
    <property type="entry name" value="Metal_Hydrolase"/>
</dbReference>
<dbReference type="Proteomes" id="UP001369736">
    <property type="component" value="Unassembled WGS sequence"/>
</dbReference>
<evidence type="ECO:0000313" key="4">
    <source>
        <dbReference type="Proteomes" id="UP001369736"/>
    </source>
</evidence>
<feature type="domain" description="Amidohydrolase-related" evidence="2">
    <location>
        <begin position="76"/>
        <end position="330"/>
    </location>
</feature>
<accession>A0ABU8M499</accession>
<protein>
    <submittedName>
        <fullName evidence="3">Amidohydrolase family protein</fullName>
    </submittedName>
</protein>
<dbReference type="Gene3D" id="3.20.20.140">
    <property type="entry name" value="Metal-dependent hydrolases"/>
    <property type="match status" value="1"/>
</dbReference>
<reference evidence="3 4" key="1">
    <citation type="submission" date="2024-03" db="EMBL/GenBank/DDBJ databases">
        <title>Actinomycetospora sp. OC33-EN07, a novel actinomycete isolated from wild orchid (Aerides multiflora).</title>
        <authorList>
            <person name="Suriyachadkun C."/>
        </authorList>
    </citation>
    <scope>NUCLEOTIDE SEQUENCE [LARGE SCALE GENOMIC DNA]</scope>
    <source>
        <strain evidence="3 4">OC33-EN07</strain>
    </source>
</reference>
<sequence length="337" mass="36530">MRLITIEEHFGDPAVAAAGAAEMNRLSPGFRAAYGPGSGLPHSPSLEDLADLDSGRLAAMDACGIDVQVLSCLSTQLLPAADARELVPAVNDRLAAAIARHPDRFAGFAALPTAAPEAAGDELRRAVGELGLVGTLIHGRTGERFLSEPQFDPVLRAAAELQVPIYLHPAPPPRGTTDTSYVGLDPIVATRLQTAAWGWHVETGLHFLHLVLHGVFDRYPDLQVILGHWGEMIPWFLDRLDDTLPQRATSLERPISDYVRANAYLTPSGMFSQAQLRYCADVLGTDRIIYSVDYPFLPQDDAVAFLEHSDLPEPARHDIAHGNAEQLFKLSPSITNS</sequence>
<dbReference type="PANTHER" id="PTHR21240:SF30">
    <property type="entry name" value="AMIDOHYDROLASE-RELATED DOMAIN-CONTAINING PROTEIN-RELATED"/>
    <property type="match status" value="1"/>
</dbReference>
<gene>
    <name evidence="3" type="ORF">WCD58_13495</name>
</gene>
<proteinExistence type="predicted"/>
<keyword evidence="4" id="KW-1185">Reference proteome</keyword>